<dbReference type="STRING" id="280699.M1VCL6"/>
<dbReference type="KEGG" id="cme:CYME_CMJ199C"/>
<dbReference type="PROSITE" id="PS00113">
    <property type="entry name" value="ADENYLATE_KINASE"/>
    <property type="match status" value="1"/>
</dbReference>
<dbReference type="eggNOG" id="KOG3079">
    <property type="taxonomic scope" value="Eukaryota"/>
</dbReference>
<keyword evidence="2" id="KW-0547">Nucleotide-binding</keyword>
<name>M1VCL6_CYAM1</name>
<dbReference type="CDD" id="cd01428">
    <property type="entry name" value="ADK"/>
    <property type="match status" value="1"/>
</dbReference>
<proteinExistence type="inferred from homology"/>
<evidence type="ECO:0000313" key="6">
    <source>
        <dbReference type="Proteomes" id="UP000007014"/>
    </source>
</evidence>
<dbReference type="EMBL" id="AP006492">
    <property type="protein sequence ID" value="BAM80317.1"/>
    <property type="molecule type" value="Genomic_DNA"/>
</dbReference>
<evidence type="ECO:0000256" key="3">
    <source>
        <dbReference type="ARBA" id="ARBA00022777"/>
    </source>
</evidence>
<dbReference type="GeneID" id="16994044"/>
<comment type="similarity">
    <text evidence="4">Belongs to the adenylate kinase family.</text>
</comment>
<evidence type="ECO:0000313" key="5">
    <source>
        <dbReference type="EMBL" id="BAM80317.1"/>
    </source>
</evidence>
<reference evidence="5 6" key="2">
    <citation type="journal article" date="2007" name="BMC Biol.">
        <title>A 100%-complete sequence reveals unusually simple genomic features in the hot-spring red alga Cyanidioschyzon merolae.</title>
        <authorList>
            <person name="Nozaki H."/>
            <person name="Takano H."/>
            <person name="Misumi O."/>
            <person name="Terasawa K."/>
            <person name="Matsuzaki M."/>
            <person name="Maruyama S."/>
            <person name="Nishida K."/>
            <person name="Yagisawa F."/>
            <person name="Yoshida Y."/>
            <person name="Fujiwara T."/>
            <person name="Takio S."/>
            <person name="Tamura K."/>
            <person name="Chung S.J."/>
            <person name="Nakamura S."/>
            <person name="Kuroiwa H."/>
            <person name="Tanaka K."/>
            <person name="Sato N."/>
            <person name="Kuroiwa T."/>
        </authorList>
    </citation>
    <scope>NUCLEOTIDE SEQUENCE [LARGE SCALE GENOMIC DNA]</scope>
    <source>
        <strain evidence="5 6">10D</strain>
    </source>
</reference>
<evidence type="ECO:0000256" key="4">
    <source>
        <dbReference type="RuleBase" id="RU003330"/>
    </source>
</evidence>
<sequence>MQSRQCECAPLHARIAFVPLNGAFHGMLRRKPVPGGQQNLPITRFGVDHPLPPANYLSRPATRLSQSESRRALGAVAVPGQELPFGAFPMTCAQSLRLLFLLGAPGAGKSTLAKKLSELHNWRHLNVGDLLREAASGTSPLVTADQSRELENLLLVGDRIAPSEITATLLNSALERCWSTSTSSDQRTVIVDGFPRNHENWQAFETSVQRTLTAYPCFVLLWLDLPFSVALRRAQQRHRNDDLTPTLKRRFKVYVQETLPLRQRLPADRQYCVSADQPVDHIVTSVQRLLREAGFLASNWSSCP</sequence>
<accession>M1VCL6</accession>
<keyword evidence="6" id="KW-1185">Reference proteome</keyword>
<dbReference type="InterPro" id="IPR033690">
    <property type="entry name" value="Adenylat_kinase_CS"/>
</dbReference>
<dbReference type="SUPFAM" id="SSF52540">
    <property type="entry name" value="P-loop containing nucleoside triphosphate hydrolases"/>
    <property type="match status" value="1"/>
</dbReference>
<gene>
    <name evidence="5" type="ORF">CYME_CMJ199C</name>
</gene>
<dbReference type="PRINTS" id="PR00094">
    <property type="entry name" value="ADENYLTKNASE"/>
</dbReference>
<dbReference type="Pfam" id="PF00406">
    <property type="entry name" value="ADK"/>
    <property type="match status" value="1"/>
</dbReference>
<dbReference type="GO" id="GO:0006139">
    <property type="term" value="P:nucleobase-containing compound metabolic process"/>
    <property type="evidence" value="ECO:0007669"/>
    <property type="project" value="InterPro"/>
</dbReference>
<dbReference type="PANTHER" id="PTHR23359">
    <property type="entry name" value="NUCLEOTIDE KINASE"/>
    <property type="match status" value="1"/>
</dbReference>
<reference evidence="5 6" key="1">
    <citation type="journal article" date="2004" name="Nature">
        <title>Genome sequence of the ultrasmall unicellular red alga Cyanidioschyzon merolae 10D.</title>
        <authorList>
            <person name="Matsuzaki M."/>
            <person name="Misumi O."/>
            <person name="Shin-i T."/>
            <person name="Maruyama S."/>
            <person name="Takahara M."/>
            <person name="Miyagishima S."/>
            <person name="Mori T."/>
            <person name="Nishida K."/>
            <person name="Yagisawa F."/>
            <person name="Nishida K."/>
            <person name="Yoshida Y."/>
            <person name="Nishimura Y."/>
            <person name="Nakao S."/>
            <person name="Kobayashi T."/>
            <person name="Momoyama Y."/>
            <person name="Higashiyama T."/>
            <person name="Minoda A."/>
            <person name="Sano M."/>
            <person name="Nomoto H."/>
            <person name="Oishi K."/>
            <person name="Hayashi H."/>
            <person name="Ohta F."/>
            <person name="Nishizaka S."/>
            <person name="Haga S."/>
            <person name="Miura S."/>
            <person name="Morishita T."/>
            <person name="Kabeya Y."/>
            <person name="Terasawa K."/>
            <person name="Suzuki Y."/>
            <person name="Ishii Y."/>
            <person name="Asakawa S."/>
            <person name="Takano H."/>
            <person name="Ohta N."/>
            <person name="Kuroiwa H."/>
            <person name="Tanaka K."/>
            <person name="Shimizu N."/>
            <person name="Sugano S."/>
            <person name="Sato N."/>
            <person name="Nozaki H."/>
            <person name="Ogasawara N."/>
            <person name="Kohara Y."/>
            <person name="Kuroiwa T."/>
        </authorList>
    </citation>
    <scope>NUCLEOTIDE SEQUENCE [LARGE SCALE GENOMIC DNA]</scope>
    <source>
        <strain evidence="5 6">10D</strain>
    </source>
</reference>
<protein>
    <submittedName>
        <fullName evidence="5">Similar to UMP/CMP kinase</fullName>
    </submittedName>
</protein>
<dbReference type="Proteomes" id="UP000007014">
    <property type="component" value="Chromosome 10"/>
</dbReference>
<dbReference type="RefSeq" id="XP_005534924.1">
    <property type="nucleotide sequence ID" value="XM_005534867.1"/>
</dbReference>
<dbReference type="Gramene" id="CMJ199CT">
    <property type="protein sequence ID" value="CMJ199CT"/>
    <property type="gene ID" value="CMJ199C"/>
</dbReference>
<evidence type="ECO:0000256" key="1">
    <source>
        <dbReference type="ARBA" id="ARBA00022679"/>
    </source>
</evidence>
<dbReference type="GO" id="GO:0005524">
    <property type="term" value="F:ATP binding"/>
    <property type="evidence" value="ECO:0007669"/>
    <property type="project" value="InterPro"/>
</dbReference>
<organism evidence="5 6">
    <name type="scientific">Cyanidioschyzon merolae (strain NIES-3377 / 10D)</name>
    <name type="common">Unicellular red alga</name>
    <dbReference type="NCBI Taxonomy" id="280699"/>
    <lineage>
        <taxon>Eukaryota</taxon>
        <taxon>Rhodophyta</taxon>
        <taxon>Bangiophyceae</taxon>
        <taxon>Cyanidiales</taxon>
        <taxon>Cyanidiaceae</taxon>
        <taxon>Cyanidioschyzon</taxon>
    </lineage>
</organism>
<dbReference type="InterPro" id="IPR000850">
    <property type="entry name" value="Adenylat/UMP-CMP_kin"/>
</dbReference>
<dbReference type="GO" id="GO:0019205">
    <property type="term" value="F:nucleobase-containing compound kinase activity"/>
    <property type="evidence" value="ECO:0007669"/>
    <property type="project" value="InterPro"/>
</dbReference>
<dbReference type="Gene3D" id="3.40.50.300">
    <property type="entry name" value="P-loop containing nucleotide triphosphate hydrolases"/>
    <property type="match status" value="1"/>
</dbReference>
<dbReference type="OMA" id="GTQCDRM"/>
<evidence type="ECO:0000256" key="2">
    <source>
        <dbReference type="ARBA" id="ARBA00022741"/>
    </source>
</evidence>
<dbReference type="OrthoDB" id="442176at2759"/>
<keyword evidence="1 4" id="KW-0808">Transferase</keyword>
<keyword evidence="3 4" id="KW-0418">Kinase</keyword>
<dbReference type="AlphaFoldDB" id="M1VCL6"/>
<dbReference type="InterPro" id="IPR027417">
    <property type="entry name" value="P-loop_NTPase"/>
</dbReference>
<dbReference type="HOGENOM" id="CLU_916312_0_0_1"/>